<accession>A0A8T2RR86</accession>
<dbReference type="Gene3D" id="3.30.50.10">
    <property type="entry name" value="Erythroid Transcription Factor GATA-1, subunit A"/>
    <property type="match status" value="1"/>
</dbReference>
<feature type="region of interest" description="Disordered" evidence="7">
    <location>
        <begin position="40"/>
        <end position="68"/>
    </location>
</feature>
<keyword evidence="10" id="KW-1185">Reference proteome</keyword>
<dbReference type="GO" id="GO:0043565">
    <property type="term" value="F:sequence-specific DNA binding"/>
    <property type="evidence" value="ECO:0007669"/>
    <property type="project" value="InterPro"/>
</dbReference>
<dbReference type="OMA" id="ESYFPAK"/>
<evidence type="ECO:0000256" key="6">
    <source>
        <dbReference type="PROSITE-ProRule" id="PRU00094"/>
    </source>
</evidence>
<evidence type="ECO:0000259" key="8">
    <source>
        <dbReference type="PROSITE" id="PS50114"/>
    </source>
</evidence>
<sequence>MDVPLLGCDGAHVDFLAIDDLLDFSNDDISEPIDSCLTTTCTDSSAPSSEESKPSAQESSPPDKGFSLQPSLCGFDSDELCVPCDDLAELEWLSNFVEESFSTGDHAPASFCLGYEGKSATENYNSIARRTEQESHSRSSPVSVLESNTQSGAKRMCFNTAADMAIPARARTKRGRTAVCFWNTRILSAEASESLLDCSSTASTITSDSDMINAYYEHDDDDEDYEQDEEEDNEDDDDDNIEFDDDRMGYDCQYKRPPSSASPAKKKKKFGKGIAGFCSSKPKKLKVQEGEQQQEQRKCLHCASTKTPQWRAGPMGPKTLCNACGVRYKSGRLCAEYRPAASPTFIESVHSNSHRKVMEMRRQRGVGTLPFRSAMDELQCCPDGGDQ</sequence>
<dbReference type="GO" id="GO:0008270">
    <property type="term" value="F:zinc ion binding"/>
    <property type="evidence" value="ECO:0007669"/>
    <property type="project" value="UniProtKB-KW"/>
</dbReference>
<gene>
    <name evidence="9" type="ORF">KP509_25G025900</name>
</gene>
<dbReference type="GO" id="GO:0006355">
    <property type="term" value="P:regulation of DNA-templated transcription"/>
    <property type="evidence" value="ECO:0007669"/>
    <property type="project" value="InterPro"/>
</dbReference>
<feature type="region of interest" description="Disordered" evidence="7">
    <location>
        <begin position="218"/>
        <end position="242"/>
    </location>
</feature>
<organism evidence="9 10">
    <name type="scientific">Ceratopteris richardii</name>
    <name type="common">Triangle waterfern</name>
    <dbReference type="NCBI Taxonomy" id="49495"/>
    <lineage>
        <taxon>Eukaryota</taxon>
        <taxon>Viridiplantae</taxon>
        <taxon>Streptophyta</taxon>
        <taxon>Embryophyta</taxon>
        <taxon>Tracheophyta</taxon>
        <taxon>Polypodiopsida</taxon>
        <taxon>Polypodiidae</taxon>
        <taxon>Polypodiales</taxon>
        <taxon>Pteridineae</taxon>
        <taxon>Pteridaceae</taxon>
        <taxon>Parkerioideae</taxon>
        <taxon>Ceratopteris</taxon>
    </lineage>
</organism>
<evidence type="ECO:0000256" key="7">
    <source>
        <dbReference type="SAM" id="MobiDB-lite"/>
    </source>
</evidence>
<dbReference type="InterPro" id="IPR051140">
    <property type="entry name" value="GATA_TF"/>
</dbReference>
<dbReference type="FunFam" id="3.30.50.10:FF:000018">
    <property type="entry name" value="GATA transcription factor"/>
    <property type="match status" value="1"/>
</dbReference>
<dbReference type="AlphaFoldDB" id="A0A8T2RR86"/>
<dbReference type="InterPro" id="IPR013088">
    <property type="entry name" value="Znf_NHR/GATA"/>
</dbReference>
<name>A0A8T2RR86_CERRI</name>
<keyword evidence="4" id="KW-0862">Zinc</keyword>
<keyword evidence="3 6" id="KW-0863">Zinc-finger</keyword>
<dbReference type="InterPro" id="IPR000679">
    <property type="entry name" value="Znf_GATA"/>
</dbReference>
<evidence type="ECO:0000256" key="1">
    <source>
        <dbReference type="ARBA" id="ARBA00005694"/>
    </source>
</evidence>
<feature type="compositionally biased region" description="Low complexity" evidence="7">
    <location>
        <begin position="40"/>
        <end position="62"/>
    </location>
</feature>
<proteinExistence type="inferred from homology"/>
<reference evidence="9" key="1">
    <citation type="submission" date="2021-08" db="EMBL/GenBank/DDBJ databases">
        <title>WGS assembly of Ceratopteris richardii.</title>
        <authorList>
            <person name="Marchant D.B."/>
            <person name="Chen G."/>
            <person name="Jenkins J."/>
            <person name="Shu S."/>
            <person name="Leebens-Mack J."/>
            <person name="Grimwood J."/>
            <person name="Schmutz J."/>
            <person name="Soltis P."/>
            <person name="Soltis D."/>
            <person name="Chen Z.-H."/>
        </authorList>
    </citation>
    <scope>NUCLEOTIDE SEQUENCE</scope>
    <source>
        <strain evidence="9">Whitten #5841</strain>
        <tissue evidence="9">Leaf</tissue>
    </source>
</reference>
<comment type="similarity">
    <text evidence="1">Belongs to the type IV zinc-finger family. Class A subfamily.</text>
</comment>
<evidence type="ECO:0000256" key="3">
    <source>
        <dbReference type="ARBA" id="ARBA00022771"/>
    </source>
</evidence>
<evidence type="ECO:0000256" key="4">
    <source>
        <dbReference type="ARBA" id="ARBA00022833"/>
    </source>
</evidence>
<dbReference type="GO" id="GO:0030154">
    <property type="term" value="P:cell differentiation"/>
    <property type="evidence" value="ECO:0007669"/>
    <property type="project" value="TreeGrafter"/>
</dbReference>
<dbReference type="Pfam" id="PF00320">
    <property type="entry name" value="GATA"/>
    <property type="match status" value="1"/>
</dbReference>
<dbReference type="GO" id="GO:0005634">
    <property type="term" value="C:nucleus"/>
    <property type="evidence" value="ECO:0007669"/>
    <property type="project" value="TreeGrafter"/>
</dbReference>
<dbReference type="PANTHER" id="PTHR45658">
    <property type="entry name" value="GATA TRANSCRIPTION FACTOR"/>
    <property type="match status" value="1"/>
</dbReference>
<dbReference type="Proteomes" id="UP000825935">
    <property type="component" value="Chromosome 25"/>
</dbReference>
<evidence type="ECO:0000256" key="2">
    <source>
        <dbReference type="ARBA" id="ARBA00022723"/>
    </source>
</evidence>
<keyword evidence="5" id="KW-0010">Activator</keyword>
<evidence type="ECO:0000313" key="9">
    <source>
        <dbReference type="EMBL" id="KAH7298075.1"/>
    </source>
</evidence>
<dbReference type="PROSITE" id="PS00344">
    <property type="entry name" value="GATA_ZN_FINGER_1"/>
    <property type="match status" value="1"/>
</dbReference>
<dbReference type="CDD" id="cd00202">
    <property type="entry name" value="ZnF_GATA"/>
    <property type="match status" value="1"/>
</dbReference>
<protein>
    <recommendedName>
        <fullName evidence="8">GATA-type domain-containing protein</fullName>
    </recommendedName>
</protein>
<dbReference type="PROSITE" id="PS50114">
    <property type="entry name" value="GATA_ZN_FINGER_2"/>
    <property type="match status" value="1"/>
</dbReference>
<keyword evidence="2" id="KW-0479">Metal-binding</keyword>
<feature type="domain" description="GATA-type" evidence="8">
    <location>
        <begin position="293"/>
        <end position="329"/>
    </location>
</feature>
<dbReference type="PANTHER" id="PTHR45658:SF134">
    <property type="entry name" value="GATA TYPE ZINC FINGER TRANSCRIPTION FACTOR FAMILY PROTEIN"/>
    <property type="match status" value="1"/>
</dbReference>
<comment type="caution">
    <text evidence="9">The sequence shown here is derived from an EMBL/GenBank/DDBJ whole genome shotgun (WGS) entry which is preliminary data.</text>
</comment>
<dbReference type="SMART" id="SM00401">
    <property type="entry name" value="ZnF_GATA"/>
    <property type="match status" value="1"/>
</dbReference>
<evidence type="ECO:0000313" key="10">
    <source>
        <dbReference type="Proteomes" id="UP000825935"/>
    </source>
</evidence>
<dbReference type="OrthoDB" id="2162994at2759"/>
<dbReference type="EMBL" id="CM035430">
    <property type="protein sequence ID" value="KAH7298075.1"/>
    <property type="molecule type" value="Genomic_DNA"/>
</dbReference>
<evidence type="ECO:0000256" key="5">
    <source>
        <dbReference type="ARBA" id="ARBA00023159"/>
    </source>
</evidence>
<dbReference type="SUPFAM" id="SSF57716">
    <property type="entry name" value="Glucocorticoid receptor-like (DNA-binding domain)"/>
    <property type="match status" value="1"/>
</dbReference>